<reference evidence="1" key="2">
    <citation type="journal article" date="2020" name="Nat. Commun.">
        <title>Large-scale genome sequencing of mycorrhizal fungi provides insights into the early evolution of symbiotic traits.</title>
        <authorList>
            <person name="Miyauchi S."/>
            <person name="Kiss E."/>
            <person name="Kuo A."/>
            <person name="Drula E."/>
            <person name="Kohler A."/>
            <person name="Sanchez-Garcia M."/>
            <person name="Morin E."/>
            <person name="Andreopoulos B."/>
            <person name="Barry K.W."/>
            <person name="Bonito G."/>
            <person name="Buee M."/>
            <person name="Carver A."/>
            <person name="Chen C."/>
            <person name="Cichocki N."/>
            <person name="Clum A."/>
            <person name="Culley D."/>
            <person name="Crous P.W."/>
            <person name="Fauchery L."/>
            <person name="Girlanda M."/>
            <person name="Hayes R.D."/>
            <person name="Keri Z."/>
            <person name="LaButti K."/>
            <person name="Lipzen A."/>
            <person name="Lombard V."/>
            <person name="Magnuson J."/>
            <person name="Maillard F."/>
            <person name="Murat C."/>
            <person name="Nolan M."/>
            <person name="Ohm R.A."/>
            <person name="Pangilinan J."/>
            <person name="Pereira M.F."/>
            <person name="Perotto S."/>
            <person name="Peter M."/>
            <person name="Pfister S."/>
            <person name="Riley R."/>
            <person name="Sitrit Y."/>
            <person name="Stielow J.B."/>
            <person name="Szollosi G."/>
            <person name="Zifcakova L."/>
            <person name="Stursova M."/>
            <person name="Spatafora J.W."/>
            <person name="Tedersoo L."/>
            <person name="Vaario L.M."/>
            <person name="Yamada A."/>
            <person name="Yan M."/>
            <person name="Wang P."/>
            <person name="Xu J."/>
            <person name="Bruns T."/>
            <person name="Baldrian P."/>
            <person name="Vilgalys R."/>
            <person name="Dunand C."/>
            <person name="Henrissat B."/>
            <person name="Grigoriev I.V."/>
            <person name="Hibbett D."/>
            <person name="Nagy L.G."/>
            <person name="Martin F.M."/>
        </authorList>
    </citation>
    <scope>NUCLEOTIDE SEQUENCE</scope>
    <source>
        <strain evidence="1">P2</strain>
    </source>
</reference>
<feature type="non-terminal residue" evidence="1">
    <location>
        <position position="1"/>
    </location>
</feature>
<reference evidence="1" key="1">
    <citation type="submission" date="2019-10" db="EMBL/GenBank/DDBJ databases">
        <authorList>
            <consortium name="DOE Joint Genome Institute"/>
            <person name="Kuo A."/>
            <person name="Miyauchi S."/>
            <person name="Kiss E."/>
            <person name="Drula E."/>
            <person name="Kohler A."/>
            <person name="Sanchez-Garcia M."/>
            <person name="Andreopoulos B."/>
            <person name="Barry K.W."/>
            <person name="Bonito G."/>
            <person name="Buee M."/>
            <person name="Carver A."/>
            <person name="Chen C."/>
            <person name="Cichocki N."/>
            <person name="Clum A."/>
            <person name="Culley D."/>
            <person name="Crous P.W."/>
            <person name="Fauchery L."/>
            <person name="Girlanda M."/>
            <person name="Hayes R."/>
            <person name="Keri Z."/>
            <person name="Labutti K."/>
            <person name="Lipzen A."/>
            <person name="Lombard V."/>
            <person name="Magnuson J."/>
            <person name="Maillard F."/>
            <person name="Morin E."/>
            <person name="Murat C."/>
            <person name="Nolan M."/>
            <person name="Ohm R."/>
            <person name="Pangilinan J."/>
            <person name="Pereira M."/>
            <person name="Perotto S."/>
            <person name="Peter M."/>
            <person name="Riley R."/>
            <person name="Sitrit Y."/>
            <person name="Stielow B."/>
            <person name="Szollosi G."/>
            <person name="Zifcakova L."/>
            <person name="Stursova M."/>
            <person name="Spatafora J.W."/>
            <person name="Tedersoo L."/>
            <person name="Vaario L.-M."/>
            <person name="Yamada A."/>
            <person name="Yan M."/>
            <person name="Wang P."/>
            <person name="Xu J."/>
            <person name="Bruns T."/>
            <person name="Baldrian P."/>
            <person name="Vilgalys R."/>
            <person name="Henrissat B."/>
            <person name="Grigoriev I.V."/>
            <person name="Hibbett D."/>
            <person name="Nagy L.G."/>
            <person name="Martin F.M."/>
        </authorList>
    </citation>
    <scope>NUCLEOTIDE SEQUENCE</scope>
    <source>
        <strain evidence="1">P2</strain>
    </source>
</reference>
<dbReference type="Proteomes" id="UP000886501">
    <property type="component" value="Unassembled WGS sequence"/>
</dbReference>
<accession>A0ACB6ZDJ1</accession>
<comment type="caution">
    <text evidence="1">The sequence shown here is derived from an EMBL/GenBank/DDBJ whole genome shotgun (WGS) entry which is preliminary data.</text>
</comment>
<sequence length="118" mass="12533">NCGKGKDVVPEFRKERARKSAIPYATRIAIGPLYGIPYVENVGGIIAGSGALRPLGLGKLCQKCGSLGKPKLPVCGGCKRASYCSAGCQKAGWKTPRELVVNSLLMARTLYISPLVRL</sequence>
<name>A0ACB6ZDJ1_THEGA</name>
<organism evidence="1 2">
    <name type="scientific">Thelephora ganbajun</name>
    <name type="common">Ganba fungus</name>
    <dbReference type="NCBI Taxonomy" id="370292"/>
    <lineage>
        <taxon>Eukaryota</taxon>
        <taxon>Fungi</taxon>
        <taxon>Dikarya</taxon>
        <taxon>Basidiomycota</taxon>
        <taxon>Agaricomycotina</taxon>
        <taxon>Agaricomycetes</taxon>
        <taxon>Thelephorales</taxon>
        <taxon>Thelephoraceae</taxon>
        <taxon>Thelephora</taxon>
    </lineage>
</organism>
<dbReference type="EMBL" id="MU118034">
    <property type="protein sequence ID" value="KAF9647393.1"/>
    <property type="molecule type" value="Genomic_DNA"/>
</dbReference>
<protein>
    <submittedName>
        <fullName evidence="1">Uncharacterized protein</fullName>
    </submittedName>
</protein>
<evidence type="ECO:0000313" key="2">
    <source>
        <dbReference type="Proteomes" id="UP000886501"/>
    </source>
</evidence>
<gene>
    <name evidence="1" type="ORF">BDM02DRAFT_3098232</name>
</gene>
<evidence type="ECO:0000313" key="1">
    <source>
        <dbReference type="EMBL" id="KAF9647393.1"/>
    </source>
</evidence>
<proteinExistence type="predicted"/>
<keyword evidence="2" id="KW-1185">Reference proteome</keyword>